<dbReference type="AlphaFoldDB" id="A0A3D9JPX2"/>
<dbReference type="PANTHER" id="PTHR43308:SF5">
    <property type="entry name" value="S-LAYER PROTEIN _ PEPTIDOGLYCAN ENDO-BETA-N-ACETYLGLUCOSAMINIDASE"/>
    <property type="match status" value="1"/>
</dbReference>
<dbReference type="Pfam" id="PF00395">
    <property type="entry name" value="SLH"/>
    <property type="match status" value="2"/>
</dbReference>
<dbReference type="Proteomes" id="UP000256977">
    <property type="component" value="Unassembled WGS sequence"/>
</dbReference>
<sequence length="182" mass="20188">MYSCMTICDDWPMPTMQSSYAVVKSLSNSTFALIRHQKHFTDVEDHWSEEAVNDMASRYILNGVDESNFHPDAAVTRAEFTAIIVRALGLADKGGTSPYSDVKSSDWYVGAVATAKEYGIVDGYEDGTFGPNKTITRQEAMVMIARAMKLVQLDTRIDEKDADAVLAMYTDHSVIQRGGSKR</sequence>
<feature type="domain" description="SLH" evidence="1">
    <location>
        <begin position="95"/>
        <end position="158"/>
    </location>
</feature>
<dbReference type="EMBL" id="QRDZ01000013">
    <property type="protein sequence ID" value="RED76035.1"/>
    <property type="molecule type" value="Genomic_DNA"/>
</dbReference>
<keyword evidence="3" id="KW-1185">Reference proteome</keyword>
<proteinExistence type="predicted"/>
<gene>
    <name evidence="2" type="ORF">DFP98_11395</name>
</gene>
<evidence type="ECO:0000313" key="3">
    <source>
        <dbReference type="Proteomes" id="UP000256977"/>
    </source>
</evidence>
<dbReference type="PROSITE" id="PS51272">
    <property type="entry name" value="SLH"/>
    <property type="match status" value="2"/>
</dbReference>
<comment type="caution">
    <text evidence="2">The sequence shown here is derived from an EMBL/GenBank/DDBJ whole genome shotgun (WGS) entry which is preliminary data.</text>
</comment>
<accession>A0A3D9JPX2</accession>
<dbReference type="OrthoDB" id="1723494at2"/>
<evidence type="ECO:0000259" key="1">
    <source>
        <dbReference type="PROSITE" id="PS51272"/>
    </source>
</evidence>
<feature type="domain" description="SLH" evidence="1">
    <location>
        <begin position="35"/>
        <end position="94"/>
    </location>
</feature>
<reference evidence="2 3" key="1">
    <citation type="submission" date="2018-07" db="EMBL/GenBank/DDBJ databases">
        <title>Genomic Encyclopedia of Type Strains, Phase III (KMG-III): the genomes of soil and plant-associated and newly described type strains.</title>
        <authorList>
            <person name="Whitman W."/>
        </authorList>
    </citation>
    <scope>NUCLEOTIDE SEQUENCE [LARGE SCALE GENOMIC DNA]</scope>
    <source>
        <strain evidence="2 3">CECT 7287</strain>
    </source>
</reference>
<dbReference type="InterPro" id="IPR051465">
    <property type="entry name" value="Cell_Envelope_Struct_Comp"/>
</dbReference>
<name>A0A3D9JPX2_9BACL</name>
<protein>
    <submittedName>
        <fullName evidence="2">S-layer family protein</fullName>
    </submittedName>
</protein>
<dbReference type="InterPro" id="IPR001119">
    <property type="entry name" value="SLH_dom"/>
</dbReference>
<dbReference type="PANTHER" id="PTHR43308">
    <property type="entry name" value="OUTER MEMBRANE PROTEIN ALPHA-RELATED"/>
    <property type="match status" value="1"/>
</dbReference>
<evidence type="ECO:0000313" key="2">
    <source>
        <dbReference type="EMBL" id="RED76035.1"/>
    </source>
</evidence>
<organism evidence="2 3">
    <name type="scientific">Cohnella phaseoli</name>
    <dbReference type="NCBI Taxonomy" id="456490"/>
    <lineage>
        <taxon>Bacteria</taxon>
        <taxon>Bacillati</taxon>
        <taxon>Bacillota</taxon>
        <taxon>Bacilli</taxon>
        <taxon>Bacillales</taxon>
        <taxon>Paenibacillaceae</taxon>
        <taxon>Cohnella</taxon>
    </lineage>
</organism>